<evidence type="ECO:0000256" key="1">
    <source>
        <dbReference type="SAM" id="MobiDB-lite"/>
    </source>
</evidence>
<name>A0ABT1HA90_9NOCA</name>
<protein>
    <recommendedName>
        <fullName evidence="4">DUF3558 domain-containing protein</fullName>
    </recommendedName>
</protein>
<accession>A0ABT1HA90</accession>
<comment type="caution">
    <text evidence="2">The sequence shown here is derived from an EMBL/GenBank/DDBJ whole genome shotgun (WGS) entry which is preliminary data.</text>
</comment>
<dbReference type="Proteomes" id="UP001206895">
    <property type="component" value="Unassembled WGS sequence"/>
</dbReference>
<reference evidence="2 3" key="1">
    <citation type="submission" date="2022-06" db="EMBL/GenBank/DDBJ databases">
        <title>Genomic Encyclopedia of Archaeal and Bacterial Type Strains, Phase II (KMG-II): from individual species to whole genera.</title>
        <authorList>
            <person name="Goeker M."/>
        </authorList>
    </citation>
    <scope>NUCLEOTIDE SEQUENCE [LARGE SCALE GENOMIC DNA]</scope>
    <source>
        <strain evidence="2 3">DSM 44693</strain>
    </source>
</reference>
<sequence length="248" mass="26035">MVKTESRGLVAVVAVVIAAVVGVSGCTSGTSGEAGPATSDASASNSALLPTSPGVKPDSIEDVNSTKDMTGVVTTYSDADSPKNPYFDLIPYVCPFLPDSITRGKLGMTQISNGFAGQHRLLNLCNMQNEAAPLGGARLSISVTLQATSFTDVFASPTHTNVATSVPIWRNVTGLVYKNAGDDDDRSDGTPRTRVCNMVWGTFYGTARVAVLAGFGYRVDPCRKVVEVAKLVAPYLPSKPIQMRPTEG</sequence>
<keyword evidence="3" id="KW-1185">Reference proteome</keyword>
<dbReference type="EMBL" id="JAMTCJ010000001">
    <property type="protein sequence ID" value="MCP2175129.1"/>
    <property type="molecule type" value="Genomic_DNA"/>
</dbReference>
<proteinExistence type="predicted"/>
<feature type="region of interest" description="Disordered" evidence="1">
    <location>
        <begin position="29"/>
        <end position="63"/>
    </location>
</feature>
<gene>
    <name evidence="2" type="ORF">LX13_000936</name>
</gene>
<feature type="compositionally biased region" description="Polar residues" evidence="1">
    <location>
        <begin position="39"/>
        <end position="49"/>
    </location>
</feature>
<evidence type="ECO:0008006" key="4">
    <source>
        <dbReference type="Google" id="ProtNLM"/>
    </source>
</evidence>
<organism evidence="2 3">
    <name type="scientific">Williamsia maris</name>
    <dbReference type="NCBI Taxonomy" id="72806"/>
    <lineage>
        <taxon>Bacteria</taxon>
        <taxon>Bacillati</taxon>
        <taxon>Actinomycetota</taxon>
        <taxon>Actinomycetes</taxon>
        <taxon>Mycobacteriales</taxon>
        <taxon>Nocardiaceae</taxon>
        <taxon>Williamsia</taxon>
    </lineage>
</organism>
<evidence type="ECO:0000313" key="3">
    <source>
        <dbReference type="Proteomes" id="UP001206895"/>
    </source>
</evidence>
<dbReference type="PROSITE" id="PS51257">
    <property type="entry name" value="PROKAR_LIPOPROTEIN"/>
    <property type="match status" value="1"/>
</dbReference>
<evidence type="ECO:0000313" key="2">
    <source>
        <dbReference type="EMBL" id="MCP2175129.1"/>
    </source>
</evidence>